<reference evidence="1 2" key="2">
    <citation type="journal article" date="2024" name="G3 (Bethesda)">
        <title>The genome of the cryopelagic Antarctic bald notothen, Trematomus borchgrevinki.</title>
        <authorList>
            <person name="Rayamajhi N."/>
            <person name="Rivera-Colon A.G."/>
            <person name="Minhas B.F."/>
            <person name="Cheng C.C."/>
            <person name="Catchen J.M."/>
        </authorList>
    </citation>
    <scope>NUCLEOTIDE SEQUENCE [LARGE SCALE GENOMIC DNA]</scope>
    <source>
        <strain evidence="1">AGRC-2024</strain>
    </source>
</reference>
<comment type="caution">
    <text evidence="1">The sequence shown here is derived from an EMBL/GenBank/DDBJ whole genome shotgun (WGS) entry which is preliminary data.</text>
</comment>
<dbReference type="Proteomes" id="UP001619887">
    <property type="component" value="Unassembled WGS sequence"/>
</dbReference>
<sequence length="78" mass="8692">MKSFERLVLSHIKSITDPLLDPLQFAYRANRSVDDAVNMALHFLLQHLDPHGPSLPPPAPGHSKNLRQDPVCGLQLCL</sequence>
<accession>A0ABD2FKM3</accession>
<dbReference type="EMBL" id="JBIYXZ010002089">
    <property type="protein sequence ID" value="KAL3042120.1"/>
    <property type="molecule type" value="Genomic_DNA"/>
</dbReference>
<organism evidence="1 2">
    <name type="scientific">Pagothenia borchgrevinki</name>
    <name type="common">Bald rockcod</name>
    <name type="synonym">Trematomus borchgrevinki</name>
    <dbReference type="NCBI Taxonomy" id="8213"/>
    <lineage>
        <taxon>Eukaryota</taxon>
        <taxon>Metazoa</taxon>
        <taxon>Chordata</taxon>
        <taxon>Craniata</taxon>
        <taxon>Vertebrata</taxon>
        <taxon>Euteleostomi</taxon>
        <taxon>Actinopterygii</taxon>
        <taxon>Neopterygii</taxon>
        <taxon>Teleostei</taxon>
        <taxon>Neoteleostei</taxon>
        <taxon>Acanthomorphata</taxon>
        <taxon>Eupercaria</taxon>
        <taxon>Perciformes</taxon>
        <taxon>Notothenioidei</taxon>
        <taxon>Nototheniidae</taxon>
        <taxon>Pagothenia</taxon>
    </lineage>
</organism>
<reference evidence="1 2" key="1">
    <citation type="journal article" date="2022" name="G3 (Bethesda)">
        <title>Evaluating Illumina-, Nanopore-, and PacBio-based genome assembly strategies with the bald notothen, Trematomus borchgrevinki.</title>
        <authorList>
            <person name="Rayamajhi N."/>
            <person name="Cheng C.C."/>
            <person name="Catchen J.M."/>
        </authorList>
    </citation>
    <scope>NUCLEOTIDE SEQUENCE [LARGE SCALE GENOMIC DNA]</scope>
    <source>
        <strain evidence="1">AGRC-2024</strain>
    </source>
</reference>
<name>A0ABD2FKM3_PAGBO</name>
<proteinExistence type="predicted"/>
<protein>
    <submittedName>
        <fullName evidence="1">Uncharacterized protein</fullName>
    </submittedName>
</protein>
<dbReference type="AlphaFoldDB" id="A0ABD2FKM3"/>
<evidence type="ECO:0000313" key="1">
    <source>
        <dbReference type="EMBL" id="KAL3042120.1"/>
    </source>
</evidence>
<gene>
    <name evidence="1" type="ORF">OYC64_020131</name>
</gene>
<keyword evidence="2" id="KW-1185">Reference proteome</keyword>
<evidence type="ECO:0000313" key="2">
    <source>
        <dbReference type="Proteomes" id="UP001619887"/>
    </source>
</evidence>